<reference evidence="3" key="1">
    <citation type="submission" date="2021-02" db="EMBL/GenBank/DDBJ databases">
        <authorList>
            <person name="Nowell W R."/>
        </authorList>
    </citation>
    <scope>NUCLEOTIDE SEQUENCE</scope>
</reference>
<sequence>QKITAQKVYVHEQYYKNCNDIVLIYLSNPVNITDKVNFICLPGQEAPVGYTVYSIGWGRQAELTTASCSPQLKQASLNVMECDGFYDPSTYDNKKQICARASDGSGSPCGGDLGDPLMFQYYGQWYLNGIYSANGCRSDGRSIFFTRVSYYLSWIQEKIALAKLLTTQNG</sequence>
<gene>
    <name evidence="3" type="ORF">SMN809_LOCUS19482</name>
</gene>
<evidence type="ECO:0000313" key="3">
    <source>
        <dbReference type="EMBL" id="CAF4145503.1"/>
    </source>
</evidence>
<dbReference type="Pfam" id="PF00089">
    <property type="entry name" value="Trypsin"/>
    <property type="match status" value="1"/>
</dbReference>
<accession>A0A8S2R6X2</accession>
<protein>
    <recommendedName>
        <fullName evidence="2">Peptidase S1 domain-containing protein</fullName>
    </recommendedName>
</protein>
<dbReference type="AlphaFoldDB" id="A0A8S2R6X2"/>
<dbReference type="Gene3D" id="2.40.10.10">
    <property type="entry name" value="Trypsin-like serine proteases"/>
    <property type="match status" value="1"/>
</dbReference>
<evidence type="ECO:0000256" key="1">
    <source>
        <dbReference type="ARBA" id="ARBA00023157"/>
    </source>
</evidence>
<comment type="caution">
    <text evidence="3">The sequence shown here is derived from an EMBL/GenBank/DDBJ whole genome shotgun (WGS) entry which is preliminary data.</text>
</comment>
<evidence type="ECO:0000259" key="2">
    <source>
        <dbReference type="PROSITE" id="PS50240"/>
    </source>
</evidence>
<feature type="non-terminal residue" evidence="3">
    <location>
        <position position="1"/>
    </location>
</feature>
<dbReference type="InterPro" id="IPR043504">
    <property type="entry name" value="Peptidase_S1_PA_chymotrypsin"/>
</dbReference>
<evidence type="ECO:0000313" key="4">
    <source>
        <dbReference type="Proteomes" id="UP000676336"/>
    </source>
</evidence>
<dbReference type="PROSITE" id="PS50240">
    <property type="entry name" value="TRYPSIN_DOM"/>
    <property type="match status" value="1"/>
</dbReference>
<dbReference type="EMBL" id="CAJOBI010009756">
    <property type="protein sequence ID" value="CAF4145503.1"/>
    <property type="molecule type" value="Genomic_DNA"/>
</dbReference>
<dbReference type="GO" id="GO:0006508">
    <property type="term" value="P:proteolysis"/>
    <property type="evidence" value="ECO:0007669"/>
    <property type="project" value="InterPro"/>
</dbReference>
<dbReference type="InterPro" id="IPR001254">
    <property type="entry name" value="Trypsin_dom"/>
</dbReference>
<organism evidence="3 4">
    <name type="scientific">Rotaria magnacalcarata</name>
    <dbReference type="NCBI Taxonomy" id="392030"/>
    <lineage>
        <taxon>Eukaryota</taxon>
        <taxon>Metazoa</taxon>
        <taxon>Spiralia</taxon>
        <taxon>Gnathifera</taxon>
        <taxon>Rotifera</taxon>
        <taxon>Eurotatoria</taxon>
        <taxon>Bdelloidea</taxon>
        <taxon>Philodinida</taxon>
        <taxon>Philodinidae</taxon>
        <taxon>Rotaria</taxon>
    </lineage>
</organism>
<dbReference type="GO" id="GO:0004252">
    <property type="term" value="F:serine-type endopeptidase activity"/>
    <property type="evidence" value="ECO:0007669"/>
    <property type="project" value="InterPro"/>
</dbReference>
<dbReference type="SMART" id="SM00020">
    <property type="entry name" value="Tryp_SPc"/>
    <property type="match status" value="1"/>
</dbReference>
<proteinExistence type="predicted"/>
<dbReference type="Proteomes" id="UP000676336">
    <property type="component" value="Unassembled WGS sequence"/>
</dbReference>
<dbReference type="CDD" id="cd00190">
    <property type="entry name" value="Tryp_SPc"/>
    <property type="match status" value="1"/>
</dbReference>
<dbReference type="SUPFAM" id="SSF50494">
    <property type="entry name" value="Trypsin-like serine proteases"/>
    <property type="match status" value="1"/>
</dbReference>
<dbReference type="PANTHER" id="PTHR24250:SF50">
    <property type="entry name" value="PEPTIDASE S1 DOMAIN-CONTAINING PROTEIN"/>
    <property type="match status" value="1"/>
</dbReference>
<keyword evidence="1" id="KW-1015">Disulfide bond</keyword>
<dbReference type="InterPro" id="IPR009003">
    <property type="entry name" value="Peptidase_S1_PA"/>
</dbReference>
<name>A0A8S2R6X2_9BILA</name>
<feature type="domain" description="Peptidase S1" evidence="2">
    <location>
        <begin position="1"/>
        <end position="160"/>
    </location>
</feature>
<dbReference type="PANTHER" id="PTHR24250">
    <property type="entry name" value="CHYMOTRYPSIN-RELATED"/>
    <property type="match status" value="1"/>
</dbReference>